<evidence type="ECO:0000259" key="3">
    <source>
        <dbReference type="Pfam" id="PF06747"/>
    </source>
</evidence>
<reference evidence="5" key="1">
    <citation type="submission" date="2017-02" db="UniProtKB">
        <authorList>
            <consortium name="WormBaseParasite"/>
        </authorList>
    </citation>
    <scope>IDENTIFICATION</scope>
</reference>
<dbReference type="InterPro" id="IPR055304">
    <property type="entry name" value="CHCHD2/10-like"/>
</dbReference>
<evidence type="ECO:0000313" key="5">
    <source>
        <dbReference type="WBParaSite" id="EEL_0000161301-mRNA-1"/>
    </source>
</evidence>
<organism evidence="4 5">
    <name type="scientific">Elaeophora elaphi</name>
    <dbReference type="NCBI Taxonomy" id="1147741"/>
    <lineage>
        <taxon>Eukaryota</taxon>
        <taxon>Metazoa</taxon>
        <taxon>Ecdysozoa</taxon>
        <taxon>Nematoda</taxon>
        <taxon>Chromadorea</taxon>
        <taxon>Rhabditida</taxon>
        <taxon>Spirurina</taxon>
        <taxon>Spiruromorpha</taxon>
        <taxon>Filarioidea</taxon>
        <taxon>Onchocercidae</taxon>
        <taxon>Elaeophora</taxon>
    </lineage>
</organism>
<protein>
    <submittedName>
        <fullName evidence="5">CHCH domain-containing protein</fullName>
    </submittedName>
</protein>
<feature type="compositionally biased region" description="Pro residues" evidence="2">
    <location>
        <begin position="30"/>
        <end position="43"/>
    </location>
</feature>
<feature type="domain" description="CHCH" evidence="3">
    <location>
        <begin position="113"/>
        <end position="145"/>
    </location>
</feature>
<dbReference type="InterPro" id="IPR010625">
    <property type="entry name" value="CHCH"/>
</dbReference>
<dbReference type="AlphaFoldDB" id="A0A0R3RJF4"/>
<sequence>MVRRRMASPKPSPPVHRRTSSPMSARSPSVPMPTSPPTAPSTIPPAQLGMAPPSHGPGLMGQMAATAGGVAIGSAVGHAVGNMLTGGGGHGSNAEIVPSGKEQMAQEQYRNPCEFEWKQFIDCTETQNDLSLCQGFNEIFKQCRARNP</sequence>
<dbReference type="PANTHER" id="PTHR13523:SF2">
    <property type="entry name" value="COILED-COIL-HELIX-COILED-COIL-HELIX DOMAIN CONTAINING 2, ISOFORM A-RELATED"/>
    <property type="match status" value="1"/>
</dbReference>
<dbReference type="GO" id="GO:0007005">
    <property type="term" value="P:mitochondrion organization"/>
    <property type="evidence" value="ECO:0007669"/>
    <property type="project" value="InterPro"/>
</dbReference>
<name>A0A0R3RJF4_9BILA</name>
<feature type="region of interest" description="Disordered" evidence="2">
    <location>
        <begin position="1"/>
        <end position="60"/>
    </location>
</feature>
<keyword evidence="4" id="KW-1185">Reference proteome</keyword>
<dbReference type="PANTHER" id="PTHR13523">
    <property type="entry name" value="COILED-COIL-HELIX-COILED-COIL-HELIX DOMAIN CONTAINING 2/NUR77"/>
    <property type="match status" value="1"/>
</dbReference>
<dbReference type="WBParaSite" id="EEL_0000161301-mRNA-1">
    <property type="protein sequence ID" value="EEL_0000161301-mRNA-1"/>
    <property type="gene ID" value="EEL_0000161301"/>
</dbReference>
<accession>A0A0R3RJF4</accession>
<keyword evidence="1" id="KW-1015">Disulfide bond</keyword>
<evidence type="ECO:0000256" key="2">
    <source>
        <dbReference type="SAM" id="MobiDB-lite"/>
    </source>
</evidence>
<evidence type="ECO:0000313" key="4">
    <source>
        <dbReference type="Proteomes" id="UP000050640"/>
    </source>
</evidence>
<dbReference type="Proteomes" id="UP000050640">
    <property type="component" value="Unplaced"/>
</dbReference>
<proteinExistence type="predicted"/>
<dbReference type="Pfam" id="PF06747">
    <property type="entry name" value="CHCH"/>
    <property type="match status" value="1"/>
</dbReference>
<evidence type="ECO:0000256" key="1">
    <source>
        <dbReference type="ARBA" id="ARBA00023157"/>
    </source>
</evidence>
<dbReference type="GO" id="GO:0005634">
    <property type="term" value="C:nucleus"/>
    <property type="evidence" value="ECO:0007669"/>
    <property type="project" value="TreeGrafter"/>
</dbReference>
<dbReference type="GO" id="GO:0005739">
    <property type="term" value="C:mitochondrion"/>
    <property type="evidence" value="ECO:0007669"/>
    <property type="project" value="TreeGrafter"/>
</dbReference>
<dbReference type="STRING" id="1147741.A0A0R3RJF4"/>